<proteinExistence type="inferred from homology"/>
<evidence type="ECO:0000256" key="2">
    <source>
        <dbReference type="ARBA" id="ARBA00008854"/>
    </source>
</evidence>
<evidence type="ECO:0000313" key="7">
    <source>
        <dbReference type="EMBL" id="CAB4884935.1"/>
    </source>
</evidence>
<keyword evidence="5 6" id="KW-0472">Membrane</keyword>
<dbReference type="EMBL" id="CAFBLP010000054">
    <property type="protein sequence ID" value="CAB4884935.1"/>
    <property type="molecule type" value="Genomic_DNA"/>
</dbReference>
<dbReference type="InterPro" id="IPR023353">
    <property type="entry name" value="LemA-like_dom_sf"/>
</dbReference>
<comment type="similarity">
    <text evidence="2">Belongs to the LemA family.</text>
</comment>
<evidence type="ECO:0000256" key="5">
    <source>
        <dbReference type="ARBA" id="ARBA00023136"/>
    </source>
</evidence>
<gene>
    <name evidence="7" type="ORF">UFOPK3376_02018</name>
</gene>
<organism evidence="7">
    <name type="scientific">freshwater metagenome</name>
    <dbReference type="NCBI Taxonomy" id="449393"/>
    <lineage>
        <taxon>unclassified sequences</taxon>
        <taxon>metagenomes</taxon>
        <taxon>ecological metagenomes</taxon>
    </lineage>
</organism>
<dbReference type="GO" id="GO:0016020">
    <property type="term" value="C:membrane"/>
    <property type="evidence" value="ECO:0007669"/>
    <property type="project" value="UniProtKB-SubCell"/>
</dbReference>
<reference evidence="7" key="1">
    <citation type="submission" date="2020-05" db="EMBL/GenBank/DDBJ databases">
        <authorList>
            <person name="Chiriac C."/>
            <person name="Salcher M."/>
            <person name="Ghai R."/>
            <person name="Kavagutti S V."/>
        </authorList>
    </citation>
    <scope>NUCLEOTIDE SEQUENCE</scope>
</reference>
<feature type="transmembrane region" description="Helical" evidence="6">
    <location>
        <begin position="6"/>
        <end position="25"/>
    </location>
</feature>
<keyword evidence="3 6" id="KW-0812">Transmembrane</keyword>
<sequence>MTGAGSIAAVAGGVVFLAALTYALLFNGLRSAANQVITARATIDAELQRRHELIPELVSTVKASAAHERTLIEQLTAALAAGERAAGNQAATVQADAAMSALLPQVFVMAEGVPTLCTSSSFLALQHELVTTEDRLAAARRYYNFQVRDLNTLVGSAVSAPIARRHHVVVADYYGEPPD</sequence>
<dbReference type="SUPFAM" id="SSF140478">
    <property type="entry name" value="LemA-like"/>
    <property type="match status" value="1"/>
</dbReference>
<evidence type="ECO:0000256" key="4">
    <source>
        <dbReference type="ARBA" id="ARBA00022989"/>
    </source>
</evidence>
<protein>
    <submittedName>
        <fullName evidence="7">Unannotated protein</fullName>
    </submittedName>
</protein>
<dbReference type="PANTHER" id="PTHR34478:SF2">
    <property type="entry name" value="MEMBRANE PROTEIN"/>
    <property type="match status" value="1"/>
</dbReference>
<evidence type="ECO:0000256" key="1">
    <source>
        <dbReference type="ARBA" id="ARBA00004167"/>
    </source>
</evidence>
<dbReference type="AlphaFoldDB" id="A0A6J7EV46"/>
<evidence type="ECO:0000256" key="6">
    <source>
        <dbReference type="SAM" id="Phobius"/>
    </source>
</evidence>
<accession>A0A6J7EV46</accession>
<dbReference type="Pfam" id="PF04011">
    <property type="entry name" value="LemA"/>
    <property type="match status" value="1"/>
</dbReference>
<dbReference type="InterPro" id="IPR007156">
    <property type="entry name" value="MamQ_LemA"/>
</dbReference>
<dbReference type="PANTHER" id="PTHR34478">
    <property type="entry name" value="PROTEIN LEMA"/>
    <property type="match status" value="1"/>
</dbReference>
<keyword evidence="4 6" id="KW-1133">Transmembrane helix</keyword>
<comment type="subcellular location">
    <subcellularLocation>
        <location evidence="1">Membrane</location>
        <topology evidence="1">Single-pass membrane protein</topology>
    </subcellularLocation>
</comment>
<dbReference type="Gene3D" id="1.20.1440.20">
    <property type="entry name" value="LemA-like domain"/>
    <property type="match status" value="1"/>
</dbReference>
<name>A0A6J7EV46_9ZZZZ</name>
<evidence type="ECO:0000256" key="3">
    <source>
        <dbReference type="ARBA" id="ARBA00022692"/>
    </source>
</evidence>